<protein>
    <submittedName>
        <fullName evidence="1">Uncharacterized protein</fullName>
    </submittedName>
</protein>
<evidence type="ECO:0000313" key="1">
    <source>
        <dbReference type="EMBL" id="KAJ8687245.1"/>
    </source>
</evidence>
<dbReference type="EMBL" id="CM056741">
    <property type="protein sequence ID" value="KAJ8687245.1"/>
    <property type="molecule type" value="Genomic_DNA"/>
</dbReference>
<dbReference type="Proteomes" id="UP001239111">
    <property type="component" value="Chromosome 1"/>
</dbReference>
<accession>A0ACC2PUY2</accession>
<gene>
    <name evidence="1" type="ORF">QAD02_023039</name>
</gene>
<name>A0ACC2PUY2_9HYME</name>
<reference evidence="1" key="1">
    <citation type="submission" date="2023-04" db="EMBL/GenBank/DDBJ databases">
        <title>A chromosome-level genome assembly of the parasitoid wasp Eretmocerus hayati.</title>
        <authorList>
            <person name="Zhong Y."/>
            <person name="Liu S."/>
            <person name="Liu Y."/>
        </authorList>
    </citation>
    <scope>NUCLEOTIDE SEQUENCE</scope>
    <source>
        <strain evidence="1">ZJU_SS_LIU_2023</strain>
    </source>
</reference>
<sequence length="215" mass="24564">MAASPVNEDVFLAKFKEASERQNQTRSMWTREQIDDIKKISSCTESKKSAKFYFYPKKYELLTIGSECHIILKRADENADLVYVVPVEDHFPKLLEAHTLTGHGGRDRMMHHVRNKLCIPKRACEVLTSCCDTCTRKKPGPNKGVVVKPIISRGLNSRWQIDLIDFRSCEDGVYNWLLNVQGHATEFTYLRPLTSKHASNVTVELMKLFAMFGAP</sequence>
<organism evidence="1 2">
    <name type="scientific">Eretmocerus hayati</name>
    <dbReference type="NCBI Taxonomy" id="131215"/>
    <lineage>
        <taxon>Eukaryota</taxon>
        <taxon>Metazoa</taxon>
        <taxon>Ecdysozoa</taxon>
        <taxon>Arthropoda</taxon>
        <taxon>Hexapoda</taxon>
        <taxon>Insecta</taxon>
        <taxon>Pterygota</taxon>
        <taxon>Neoptera</taxon>
        <taxon>Endopterygota</taxon>
        <taxon>Hymenoptera</taxon>
        <taxon>Apocrita</taxon>
        <taxon>Proctotrupomorpha</taxon>
        <taxon>Chalcidoidea</taxon>
        <taxon>Aphelinidae</taxon>
        <taxon>Aphelininae</taxon>
        <taxon>Eretmocerus</taxon>
    </lineage>
</organism>
<comment type="caution">
    <text evidence="1">The sequence shown here is derived from an EMBL/GenBank/DDBJ whole genome shotgun (WGS) entry which is preliminary data.</text>
</comment>
<evidence type="ECO:0000313" key="2">
    <source>
        <dbReference type="Proteomes" id="UP001239111"/>
    </source>
</evidence>
<proteinExistence type="predicted"/>
<keyword evidence="2" id="KW-1185">Reference proteome</keyword>